<dbReference type="PANTHER" id="PTHR43567">
    <property type="entry name" value="FLAVOREDOXIN-RELATED-RELATED"/>
    <property type="match status" value="1"/>
</dbReference>
<keyword evidence="2" id="KW-0285">Flavoprotein</keyword>
<evidence type="ECO:0000313" key="6">
    <source>
        <dbReference type="EMBL" id="ACS65332.1"/>
    </source>
</evidence>
<accession>C6BMM4</accession>
<evidence type="ECO:0000259" key="5">
    <source>
        <dbReference type="SMART" id="SM00903"/>
    </source>
</evidence>
<evidence type="ECO:0000256" key="2">
    <source>
        <dbReference type="ARBA" id="ARBA00022630"/>
    </source>
</evidence>
<dbReference type="HOGENOM" id="CLU_059021_5_4_4"/>
<sequence length="225" mass="24537">MDQQQKNKAQTTPQPLQHHYPMMTPPPSPLAIMPNPITPAPVELAKCYRLLNHGPTTLVTSAHNGVRNVMAAAWAMPLDFDPPKVLVVVDSRTLTRELIEGSGVFALNIPTRAIAETTLTVGTLSGRDVDKFDALGLVTMPARTIDVPLVAGCAGWLECRVIPEPHNEKRYDLFIAEVTAAWANPALFSNGRWHFTDAGSKTLHYLAGGAFFETGEAFTVEVKQL</sequence>
<reference evidence="6" key="1">
    <citation type="submission" date="2009-06" db="EMBL/GenBank/DDBJ databases">
        <title>Complete sequence chromosome 2 of Ralstonia pickettii 12D.</title>
        <authorList>
            <consortium name="US DOE Joint Genome Institute"/>
            <person name="Lucas S."/>
            <person name="Copeland A."/>
            <person name="Lapidus A."/>
            <person name="Glavina del Rio T."/>
            <person name="Dalin E."/>
            <person name="Tice H."/>
            <person name="Bruce D."/>
            <person name="Goodwin L."/>
            <person name="Pitluck S."/>
            <person name="Sims D."/>
            <person name="Meincke L."/>
            <person name="Brettin T."/>
            <person name="Detter J.C."/>
            <person name="Han C."/>
            <person name="Larimer F."/>
            <person name="Land M."/>
            <person name="Hauser L."/>
            <person name="Kyrpides N."/>
            <person name="Ovchinnikova G."/>
            <person name="Marsh T."/>
            <person name="Richardson P."/>
        </authorList>
    </citation>
    <scope>NUCLEOTIDE SEQUENCE [LARGE SCALE GENOMIC DNA]</scope>
    <source>
        <strain evidence="6">12D</strain>
    </source>
</reference>
<dbReference type="InterPro" id="IPR052174">
    <property type="entry name" value="Flavoredoxin"/>
</dbReference>
<dbReference type="Pfam" id="PF01613">
    <property type="entry name" value="Flavin_Reduct"/>
    <property type="match status" value="1"/>
</dbReference>
<comment type="cofactor">
    <cofactor evidence="1">
        <name>FMN</name>
        <dbReference type="ChEBI" id="CHEBI:58210"/>
    </cofactor>
</comment>
<dbReference type="PANTHER" id="PTHR43567:SF1">
    <property type="entry name" value="FLAVOREDOXIN"/>
    <property type="match status" value="1"/>
</dbReference>
<evidence type="ECO:0000256" key="4">
    <source>
        <dbReference type="SAM" id="MobiDB-lite"/>
    </source>
</evidence>
<dbReference type="AlphaFoldDB" id="C6BMM4"/>
<dbReference type="STRING" id="428406.Rpic12D_4083"/>
<evidence type="ECO:0000256" key="1">
    <source>
        <dbReference type="ARBA" id="ARBA00001917"/>
    </source>
</evidence>
<comment type="similarity">
    <text evidence="3">Belongs to the flavoredoxin family.</text>
</comment>
<gene>
    <name evidence="6" type="ordered locus">Rpic12D_4083</name>
</gene>
<organism evidence="6">
    <name type="scientific">Ralstonia pickettii (strain 12D)</name>
    <dbReference type="NCBI Taxonomy" id="428406"/>
    <lineage>
        <taxon>Bacteria</taxon>
        <taxon>Pseudomonadati</taxon>
        <taxon>Pseudomonadota</taxon>
        <taxon>Betaproteobacteria</taxon>
        <taxon>Burkholderiales</taxon>
        <taxon>Burkholderiaceae</taxon>
        <taxon>Ralstonia</taxon>
    </lineage>
</organism>
<dbReference type="InterPro" id="IPR012349">
    <property type="entry name" value="Split_barrel_FMN-bd"/>
</dbReference>
<feature type="compositionally biased region" description="Polar residues" evidence="4">
    <location>
        <begin position="1"/>
        <end position="15"/>
    </location>
</feature>
<dbReference type="GO" id="GO:0016646">
    <property type="term" value="F:oxidoreductase activity, acting on the CH-NH group of donors, NAD or NADP as acceptor"/>
    <property type="evidence" value="ECO:0007669"/>
    <property type="project" value="UniProtKB-ARBA"/>
</dbReference>
<dbReference type="Gene3D" id="2.30.110.10">
    <property type="entry name" value="Electron Transport, Fmn-binding Protein, Chain A"/>
    <property type="match status" value="1"/>
</dbReference>
<proteinExistence type="inferred from homology"/>
<dbReference type="SMART" id="SM00903">
    <property type="entry name" value="Flavin_Reduct"/>
    <property type="match status" value="1"/>
</dbReference>
<name>C6BMM4_RALP1</name>
<dbReference type="EMBL" id="CP001645">
    <property type="protein sequence ID" value="ACS65332.1"/>
    <property type="molecule type" value="Genomic_DNA"/>
</dbReference>
<dbReference type="InterPro" id="IPR002563">
    <property type="entry name" value="Flavin_Rdtase-like_dom"/>
</dbReference>
<feature type="region of interest" description="Disordered" evidence="4">
    <location>
        <begin position="1"/>
        <end position="25"/>
    </location>
</feature>
<protein>
    <submittedName>
        <fullName evidence="6">Flavin reductase domain protein FMN-binding</fullName>
    </submittedName>
</protein>
<dbReference type="SUPFAM" id="SSF50475">
    <property type="entry name" value="FMN-binding split barrel"/>
    <property type="match status" value="1"/>
</dbReference>
<feature type="domain" description="Flavin reductase like" evidence="5">
    <location>
        <begin position="49"/>
        <end position="195"/>
    </location>
</feature>
<dbReference type="GO" id="GO:0010181">
    <property type="term" value="F:FMN binding"/>
    <property type="evidence" value="ECO:0007669"/>
    <property type="project" value="InterPro"/>
</dbReference>
<evidence type="ECO:0000256" key="3">
    <source>
        <dbReference type="ARBA" id="ARBA00038054"/>
    </source>
</evidence>
<dbReference type="KEGG" id="rpf:Rpic12D_4083"/>